<reference evidence="2 3" key="1">
    <citation type="journal article" date="2011" name="Int. J. Syst. Evol. Microbiol.">
        <title>Zhongshania antarctica gen. nov., sp. nov. and Zhongshania guokunii sp. nov., gammaproteobacteria respectively isolated from coastal attached (fast) ice and surface seawater of the Antarctic.</title>
        <authorList>
            <person name="Li H.J."/>
            <person name="Zhang X.Y."/>
            <person name="Chen C.X."/>
            <person name="Zhang Y.J."/>
            <person name="Gao Z.M."/>
            <person name="Yu Y."/>
            <person name="Chen X.L."/>
            <person name="Chen B."/>
            <person name="Zhang Y.Z."/>
        </authorList>
    </citation>
    <scope>NUCLEOTIDE SEQUENCE [LARGE SCALE GENOMIC DNA]</scope>
    <source>
        <strain evidence="2 3">R06B22</strain>
    </source>
</reference>
<gene>
    <name evidence="2" type="ORF">AB4875_06475</name>
</gene>
<feature type="signal peptide" evidence="1">
    <location>
        <begin position="1"/>
        <end position="27"/>
    </location>
</feature>
<name>A0ABV3TV32_9GAMM</name>
<comment type="caution">
    <text evidence="2">The sequence shown here is derived from an EMBL/GenBank/DDBJ whole genome shotgun (WGS) entry which is preliminary data.</text>
</comment>
<evidence type="ECO:0000313" key="2">
    <source>
        <dbReference type="EMBL" id="MEX1665126.1"/>
    </source>
</evidence>
<sequence>MIENAHLAARVLALGLATLLCSAFLHAEVKGFQNRYFAEVDSSTWVLQLDPNMTFQSMITAKLQMGDTRNRYLLMGGLSKDQITGSYTPLMGSADTFRGERRFEIKRLSDNSLRLSLRDKNGEISQSLSFIANTEQAPIDTAILGTWLTATEPAGSAAQPYSGQQWTIRFMDNGMLCQHRYTVDTRKPPLAQDPCLKAQEQRWKAVDGKVYTAENGDDWALQFSYRLMAGRMVVSYSGGKRVVATMAANLTLSADSR</sequence>
<keyword evidence="1" id="KW-0732">Signal</keyword>
<dbReference type="EMBL" id="JBFRYB010000001">
    <property type="protein sequence ID" value="MEX1665126.1"/>
    <property type="molecule type" value="Genomic_DNA"/>
</dbReference>
<accession>A0ABV3TV32</accession>
<keyword evidence="3" id="KW-1185">Reference proteome</keyword>
<dbReference type="Proteomes" id="UP001557484">
    <property type="component" value="Unassembled WGS sequence"/>
</dbReference>
<proteinExistence type="predicted"/>
<dbReference type="RefSeq" id="WP_368375234.1">
    <property type="nucleotide sequence ID" value="NZ_JBFRYB010000001.1"/>
</dbReference>
<protein>
    <submittedName>
        <fullName evidence="2">Uncharacterized protein</fullName>
    </submittedName>
</protein>
<evidence type="ECO:0000256" key="1">
    <source>
        <dbReference type="SAM" id="SignalP"/>
    </source>
</evidence>
<feature type="chain" id="PRO_5045768352" evidence="1">
    <location>
        <begin position="28"/>
        <end position="257"/>
    </location>
</feature>
<evidence type="ECO:0000313" key="3">
    <source>
        <dbReference type="Proteomes" id="UP001557484"/>
    </source>
</evidence>
<organism evidence="2 3">
    <name type="scientific">Zhongshania arctica</name>
    <dbReference type="NCBI Taxonomy" id="3238302"/>
    <lineage>
        <taxon>Bacteria</taxon>
        <taxon>Pseudomonadati</taxon>
        <taxon>Pseudomonadota</taxon>
        <taxon>Gammaproteobacteria</taxon>
        <taxon>Cellvibrionales</taxon>
        <taxon>Spongiibacteraceae</taxon>
        <taxon>Zhongshania</taxon>
    </lineage>
</organism>